<protein>
    <recommendedName>
        <fullName evidence="13 14">Chaperone protein DnaJ</fullName>
    </recommendedName>
</protein>
<feature type="binding site" evidence="14">
    <location>
        <position position="144"/>
    </location>
    <ligand>
        <name>Zn(2+)</name>
        <dbReference type="ChEBI" id="CHEBI:29105"/>
        <label>1</label>
    </ligand>
</feature>
<dbReference type="FunFam" id="2.60.260.20:FF:000004">
    <property type="entry name" value="Molecular chaperone DnaJ"/>
    <property type="match status" value="1"/>
</dbReference>
<feature type="repeat" description="CXXCXGXG motif" evidence="14">
    <location>
        <begin position="158"/>
        <end position="165"/>
    </location>
</feature>
<dbReference type="SUPFAM" id="SSF49493">
    <property type="entry name" value="HSP40/DnaJ peptide-binding domain"/>
    <property type="match status" value="2"/>
</dbReference>
<dbReference type="Gene3D" id="2.10.230.10">
    <property type="entry name" value="Heat shock protein DnaJ, cysteine-rich domain"/>
    <property type="match status" value="1"/>
</dbReference>
<feature type="binding site" evidence="14">
    <location>
        <position position="194"/>
    </location>
    <ligand>
        <name>Zn(2+)</name>
        <dbReference type="ChEBI" id="CHEBI:29105"/>
        <label>1</label>
    </ligand>
</feature>
<dbReference type="InterPro" id="IPR012724">
    <property type="entry name" value="DnaJ"/>
</dbReference>
<feature type="binding site" evidence="14">
    <location>
        <position position="158"/>
    </location>
    <ligand>
        <name>Zn(2+)</name>
        <dbReference type="ChEBI" id="CHEBI:29105"/>
        <label>2</label>
    </ligand>
</feature>
<evidence type="ECO:0000256" key="6">
    <source>
        <dbReference type="ARBA" id="ARBA00022737"/>
    </source>
</evidence>
<feature type="domain" description="CR-type" evidence="17">
    <location>
        <begin position="128"/>
        <end position="206"/>
    </location>
</feature>
<evidence type="ECO:0000256" key="9">
    <source>
        <dbReference type="ARBA" id="ARBA00023016"/>
    </source>
</evidence>
<dbReference type="Gene3D" id="2.60.260.20">
    <property type="entry name" value="Urease metallochaperone UreE, N-terminal domain"/>
    <property type="match status" value="2"/>
</dbReference>
<dbReference type="PANTHER" id="PTHR43096">
    <property type="entry name" value="DNAJ HOMOLOG 1, MITOCHONDRIAL-RELATED"/>
    <property type="match status" value="1"/>
</dbReference>
<dbReference type="CDD" id="cd06257">
    <property type="entry name" value="DnaJ"/>
    <property type="match status" value="1"/>
</dbReference>
<gene>
    <name evidence="18" type="primary">dnaJ_1</name>
    <name evidence="14" type="synonym">dnaJ</name>
    <name evidence="18" type="ORF">Pan216_15280</name>
</gene>
<keyword evidence="3 14" id="KW-0963">Cytoplasm</keyword>
<dbReference type="PRINTS" id="PR00625">
    <property type="entry name" value="JDOMAIN"/>
</dbReference>
<feature type="binding site" evidence="14">
    <location>
        <position position="180"/>
    </location>
    <ligand>
        <name>Zn(2+)</name>
        <dbReference type="ChEBI" id="CHEBI:29105"/>
        <label>2</label>
    </ligand>
</feature>
<accession>A0A518B127</accession>
<dbReference type="HAMAP" id="MF_01152">
    <property type="entry name" value="DnaJ"/>
    <property type="match status" value="1"/>
</dbReference>
<dbReference type="PROSITE" id="PS00636">
    <property type="entry name" value="DNAJ_1"/>
    <property type="match status" value="1"/>
</dbReference>
<feature type="repeat" description="CXXCXGXG motif" evidence="14">
    <location>
        <begin position="180"/>
        <end position="187"/>
    </location>
</feature>
<evidence type="ECO:0000256" key="5">
    <source>
        <dbReference type="ARBA" id="ARBA00022723"/>
    </source>
</evidence>
<comment type="domain">
    <text evidence="14">The J domain is necessary and sufficient to stimulate DnaK ATPase activity. Zinc center 1 plays an important role in the autonomous, DnaK-independent chaperone activity of DnaJ. Zinc center 2 is essential for interaction with DnaK and for DnaJ activity.</text>
</comment>
<proteinExistence type="inferred from homology"/>
<dbReference type="Pfam" id="PF00226">
    <property type="entry name" value="DnaJ"/>
    <property type="match status" value="1"/>
</dbReference>
<keyword evidence="19" id="KW-1185">Reference proteome</keyword>
<dbReference type="InterPro" id="IPR036410">
    <property type="entry name" value="HSP_DnaJ_Cys-rich_dom_sf"/>
</dbReference>
<dbReference type="InterPro" id="IPR001623">
    <property type="entry name" value="DnaJ_domain"/>
</dbReference>
<evidence type="ECO:0000256" key="11">
    <source>
        <dbReference type="ARBA" id="ARBA00053423"/>
    </source>
</evidence>
<dbReference type="InterPro" id="IPR008971">
    <property type="entry name" value="HSP40/DnaJ_pept-bd"/>
</dbReference>
<reference evidence="18 19" key="1">
    <citation type="submission" date="2019-02" db="EMBL/GenBank/DDBJ databases">
        <title>Deep-cultivation of Planctomycetes and their phenomic and genomic characterization uncovers novel biology.</title>
        <authorList>
            <person name="Wiegand S."/>
            <person name="Jogler M."/>
            <person name="Boedeker C."/>
            <person name="Pinto D."/>
            <person name="Vollmers J."/>
            <person name="Rivas-Marin E."/>
            <person name="Kohn T."/>
            <person name="Peeters S.H."/>
            <person name="Heuer A."/>
            <person name="Rast P."/>
            <person name="Oberbeckmann S."/>
            <person name="Bunk B."/>
            <person name="Jeske O."/>
            <person name="Meyerdierks A."/>
            <person name="Storesund J.E."/>
            <person name="Kallscheuer N."/>
            <person name="Luecker S."/>
            <person name="Lage O.M."/>
            <person name="Pohl T."/>
            <person name="Merkel B.J."/>
            <person name="Hornburger P."/>
            <person name="Mueller R.-W."/>
            <person name="Bruemmer F."/>
            <person name="Labrenz M."/>
            <person name="Spormann A.M."/>
            <person name="Op den Camp H."/>
            <person name="Overmann J."/>
            <person name="Amann R."/>
            <person name="Jetten M.S.M."/>
            <person name="Mascher T."/>
            <person name="Medema M.H."/>
            <person name="Devos D.P."/>
            <person name="Kaster A.-K."/>
            <person name="Ovreas L."/>
            <person name="Rohde M."/>
            <person name="Galperin M.Y."/>
            <person name="Jogler C."/>
        </authorList>
    </citation>
    <scope>NUCLEOTIDE SEQUENCE [LARGE SCALE GENOMIC DNA]</scope>
    <source>
        <strain evidence="18 19">Pan216</strain>
    </source>
</reference>
<evidence type="ECO:0000256" key="4">
    <source>
        <dbReference type="ARBA" id="ARBA00022705"/>
    </source>
</evidence>
<evidence type="ECO:0000313" key="19">
    <source>
        <dbReference type="Proteomes" id="UP000317093"/>
    </source>
</evidence>
<evidence type="ECO:0000256" key="12">
    <source>
        <dbReference type="ARBA" id="ARBA00061004"/>
    </source>
</evidence>
<comment type="cofactor">
    <cofactor evidence="14">
        <name>Zn(2+)</name>
        <dbReference type="ChEBI" id="CHEBI:29105"/>
    </cofactor>
    <text evidence="14">Binds 2 Zn(2+) ions per monomer.</text>
</comment>
<evidence type="ECO:0000256" key="15">
    <source>
        <dbReference type="PROSITE-ProRule" id="PRU00546"/>
    </source>
</evidence>
<evidence type="ECO:0000256" key="14">
    <source>
        <dbReference type="HAMAP-Rule" id="MF_01152"/>
    </source>
</evidence>
<dbReference type="InterPro" id="IPR001305">
    <property type="entry name" value="HSP_DnaJ_Cys-rich_dom"/>
</dbReference>
<dbReference type="InterPro" id="IPR036869">
    <property type="entry name" value="J_dom_sf"/>
</dbReference>
<feature type="domain" description="J" evidence="16">
    <location>
        <begin position="7"/>
        <end position="72"/>
    </location>
</feature>
<dbReference type="GO" id="GO:0005737">
    <property type="term" value="C:cytoplasm"/>
    <property type="evidence" value="ECO:0007669"/>
    <property type="project" value="UniProtKB-SubCell"/>
</dbReference>
<dbReference type="CDD" id="cd10719">
    <property type="entry name" value="DnaJ_zf"/>
    <property type="match status" value="1"/>
</dbReference>
<dbReference type="InterPro" id="IPR018253">
    <property type="entry name" value="DnaJ_domain_CS"/>
</dbReference>
<feature type="zinc finger region" description="CR-type" evidence="15">
    <location>
        <begin position="128"/>
        <end position="206"/>
    </location>
</feature>
<keyword evidence="10 14" id="KW-0143">Chaperone</keyword>
<dbReference type="PANTHER" id="PTHR43096:SF48">
    <property type="entry name" value="CHAPERONE PROTEIN DNAJ"/>
    <property type="match status" value="1"/>
</dbReference>
<evidence type="ECO:0000256" key="7">
    <source>
        <dbReference type="ARBA" id="ARBA00022771"/>
    </source>
</evidence>
<keyword evidence="8 14" id="KW-0862">Zinc</keyword>
<evidence type="ECO:0000256" key="13">
    <source>
        <dbReference type="ARBA" id="ARBA00067609"/>
    </source>
</evidence>
<dbReference type="FunFam" id="1.10.287.110:FF:000034">
    <property type="entry name" value="Chaperone protein DnaJ"/>
    <property type="match status" value="1"/>
</dbReference>
<dbReference type="CDD" id="cd10747">
    <property type="entry name" value="DnaJ_C"/>
    <property type="match status" value="1"/>
</dbReference>
<sequence length="372" mass="41015">MMATKRDYYEILGVERSASPDEIKSAYRKLAMKYHPDRNPGDQEAEKNFKEAAEAFEVLGDDAKRQRYDRYGHQGLEGTGFQGFSDIEDIFDVFGSFFGGGRRRPRGPQPGNDLEVGVRISLEDAARGCSRSVSVRRRARCGTCDGTGARAGTKPTTCSMCGGRGRIVQAQGPFRIETTCPTCRGAGTLVSDPCSTCGGTGLQVEEKKTTVDVPPGVDSGMRLRVRGQGEPGQPGAPPGDLYVHVTVNSHKLFERDGRDLICRVPISYPQAALGAELDVPTLNGKEKLSIPRGTQSGQVFRLNGKGMPDVHGRGQGRLLIQVYVEIPKRLEQRQEELLRELAELEKVNVAPEQKSFFEQIRDYFMPDEEKEE</sequence>
<dbReference type="KEGG" id="knv:Pan216_15280"/>
<dbReference type="SUPFAM" id="SSF46565">
    <property type="entry name" value="Chaperone J-domain"/>
    <property type="match status" value="1"/>
</dbReference>
<dbReference type="GO" id="GO:0031072">
    <property type="term" value="F:heat shock protein binding"/>
    <property type="evidence" value="ECO:0007669"/>
    <property type="project" value="InterPro"/>
</dbReference>
<name>A0A518B127_9BACT</name>
<evidence type="ECO:0000313" key="18">
    <source>
        <dbReference type="EMBL" id="QDU60679.1"/>
    </source>
</evidence>
<dbReference type="Pfam" id="PF01556">
    <property type="entry name" value="DnaJ_C"/>
    <property type="match status" value="1"/>
</dbReference>
<feature type="repeat" description="CXXCXGXG motif" evidence="14">
    <location>
        <begin position="194"/>
        <end position="201"/>
    </location>
</feature>
<comment type="function">
    <text evidence="11 14">Participates actively in the response to hyperosmotic and heat shock by preventing the aggregation of stress-denatured proteins and by disaggregating proteins, also in an autonomous, DnaK-independent fashion. Unfolded proteins bind initially to DnaJ; upon interaction with the DnaJ-bound protein, DnaK hydrolyzes its bound ATP, resulting in the formation of a stable complex. GrpE releases ADP from DnaK; ATP binding to DnaK triggers the release of the substrate protein, thus completing the reaction cycle. Several rounds of ATP-dependent interactions between DnaJ, DnaK and GrpE are required for fully efficient folding. Also involved, together with DnaK and GrpE, in the DNA replication of plasmids through activation of initiation proteins.</text>
</comment>
<evidence type="ECO:0000256" key="1">
    <source>
        <dbReference type="ARBA" id="ARBA00004496"/>
    </source>
</evidence>
<organism evidence="18 19">
    <name type="scientific">Kolteria novifilia</name>
    <dbReference type="NCBI Taxonomy" id="2527975"/>
    <lineage>
        <taxon>Bacteria</taxon>
        <taxon>Pseudomonadati</taxon>
        <taxon>Planctomycetota</taxon>
        <taxon>Planctomycetia</taxon>
        <taxon>Kolteriales</taxon>
        <taxon>Kolteriaceae</taxon>
        <taxon>Kolteria</taxon>
    </lineage>
</organism>
<dbReference type="SUPFAM" id="SSF57938">
    <property type="entry name" value="DnaJ/Hsp40 cysteine-rich domain"/>
    <property type="match status" value="1"/>
</dbReference>
<dbReference type="GO" id="GO:0008270">
    <property type="term" value="F:zinc ion binding"/>
    <property type="evidence" value="ECO:0007669"/>
    <property type="project" value="UniProtKB-UniRule"/>
</dbReference>
<dbReference type="NCBIfam" id="NF008035">
    <property type="entry name" value="PRK10767.1"/>
    <property type="match status" value="1"/>
</dbReference>
<dbReference type="GO" id="GO:0005524">
    <property type="term" value="F:ATP binding"/>
    <property type="evidence" value="ECO:0007669"/>
    <property type="project" value="InterPro"/>
</dbReference>
<feature type="binding site" evidence="14">
    <location>
        <position position="141"/>
    </location>
    <ligand>
        <name>Zn(2+)</name>
        <dbReference type="ChEBI" id="CHEBI:29105"/>
        <label>1</label>
    </ligand>
</feature>
<dbReference type="SMART" id="SM00271">
    <property type="entry name" value="DnaJ"/>
    <property type="match status" value="1"/>
</dbReference>
<feature type="binding site" evidence="14">
    <location>
        <position position="161"/>
    </location>
    <ligand>
        <name>Zn(2+)</name>
        <dbReference type="ChEBI" id="CHEBI:29105"/>
        <label>2</label>
    </ligand>
</feature>
<evidence type="ECO:0000259" key="16">
    <source>
        <dbReference type="PROSITE" id="PS50076"/>
    </source>
</evidence>
<evidence type="ECO:0000256" key="2">
    <source>
        <dbReference type="ARBA" id="ARBA00011738"/>
    </source>
</evidence>
<dbReference type="EMBL" id="CP036279">
    <property type="protein sequence ID" value="QDU60679.1"/>
    <property type="molecule type" value="Genomic_DNA"/>
</dbReference>
<evidence type="ECO:0000259" key="17">
    <source>
        <dbReference type="PROSITE" id="PS51188"/>
    </source>
</evidence>
<evidence type="ECO:0000256" key="8">
    <source>
        <dbReference type="ARBA" id="ARBA00022833"/>
    </source>
</evidence>
<feature type="binding site" evidence="14">
    <location>
        <position position="183"/>
    </location>
    <ligand>
        <name>Zn(2+)</name>
        <dbReference type="ChEBI" id="CHEBI:29105"/>
        <label>2</label>
    </ligand>
</feature>
<dbReference type="AlphaFoldDB" id="A0A518B127"/>
<dbReference type="PROSITE" id="PS50076">
    <property type="entry name" value="DNAJ_2"/>
    <property type="match status" value="1"/>
</dbReference>
<dbReference type="Proteomes" id="UP000317093">
    <property type="component" value="Chromosome"/>
</dbReference>
<dbReference type="NCBIfam" id="TIGR02349">
    <property type="entry name" value="DnaJ_bact"/>
    <property type="match status" value="1"/>
</dbReference>
<dbReference type="FunFam" id="2.10.230.10:FF:000002">
    <property type="entry name" value="Molecular chaperone DnaJ"/>
    <property type="match status" value="1"/>
</dbReference>
<comment type="subunit">
    <text evidence="2 14">Homodimer.</text>
</comment>
<dbReference type="RefSeq" id="WP_419193368.1">
    <property type="nucleotide sequence ID" value="NZ_CP036279.1"/>
</dbReference>
<dbReference type="InterPro" id="IPR002939">
    <property type="entry name" value="DnaJ_C"/>
</dbReference>
<dbReference type="PROSITE" id="PS51188">
    <property type="entry name" value="ZF_CR"/>
    <property type="match status" value="1"/>
</dbReference>
<keyword evidence="4 14" id="KW-0235">DNA replication</keyword>
<dbReference type="Gene3D" id="1.10.287.110">
    <property type="entry name" value="DnaJ domain"/>
    <property type="match status" value="1"/>
</dbReference>
<comment type="subcellular location">
    <subcellularLocation>
        <location evidence="1 14">Cytoplasm</location>
    </subcellularLocation>
</comment>
<evidence type="ECO:0000256" key="10">
    <source>
        <dbReference type="ARBA" id="ARBA00023186"/>
    </source>
</evidence>
<dbReference type="GO" id="GO:0009408">
    <property type="term" value="P:response to heat"/>
    <property type="evidence" value="ECO:0007669"/>
    <property type="project" value="InterPro"/>
</dbReference>
<feature type="repeat" description="CXXCXGXG motif" evidence="14">
    <location>
        <begin position="141"/>
        <end position="148"/>
    </location>
</feature>
<feature type="binding site" evidence="14">
    <location>
        <position position="197"/>
    </location>
    <ligand>
        <name>Zn(2+)</name>
        <dbReference type="ChEBI" id="CHEBI:29105"/>
        <label>1</label>
    </ligand>
</feature>
<keyword evidence="5 14" id="KW-0479">Metal-binding</keyword>
<comment type="similarity">
    <text evidence="12 14">Belongs to the DnaJ family.</text>
</comment>
<keyword evidence="9 14" id="KW-0346">Stress response</keyword>
<dbReference type="GO" id="GO:0042026">
    <property type="term" value="P:protein refolding"/>
    <property type="evidence" value="ECO:0007669"/>
    <property type="project" value="TreeGrafter"/>
</dbReference>
<keyword evidence="7 14" id="KW-0863">Zinc-finger</keyword>
<keyword evidence="6 14" id="KW-0677">Repeat</keyword>
<dbReference type="Pfam" id="PF00684">
    <property type="entry name" value="DnaJ_CXXCXGXG"/>
    <property type="match status" value="1"/>
</dbReference>
<dbReference type="GO" id="GO:0051082">
    <property type="term" value="F:unfolded protein binding"/>
    <property type="evidence" value="ECO:0007669"/>
    <property type="project" value="UniProtKB-UniRule"/>
</dbReference>
<evidence type="ECO:0000256" key="3">
    <source>
        <dbReference type="ARBA" id="ARBA00022490"/>
    </source>
</evidence>
<dbReference type="GO" id="GO:0006260">
    <property type="term" value="P:DNA replication"/>
    <property type="evidence" value="ECO:0007669"/>
    <property type="project" value="UniProtKB-KW"/>
</dbReference>